<dbReference type="PANTHER" id="PTHR15605:SF2">
    <property type="entry name" value="KINESIN-ASSOCIATED PROTEIN 3"/>
    <property type="match status" value="1"/>
</dbReference>
<dbReference type="GO" id="GO:0007018">
    <property type="term" value="P:microtubule-based movement"/>
    <property type="evidence" value="ECO:0007669"/>
    <property type="project" value="TreeGrafter"/>
</dbReference>
<evidence type="ECO:0000313" key="1">
    <source>
        <dbReference type="EMBL" id="VDO65555.1"/>
    </source>
</evidence>
<dbReference type="AlphaFoldDB" id="A0A183HRF1"/>
<dbReference type="Proteomes" id="UP000267606">
    <property type="component" value="Unassembled WGS sequence"/>
</dbReference>
<keyword evidence="2" id="KW-1185">Reference proteome</keyword>
<dbReference type="GO" id="GO:0035869">
    <property type="term" value="C:ciliary transition zone"/>
    <property type="evidence" value="ECO:0007669"/>
    <property type="project" value="TreeGrafter"/>
</dbReference>
<reference evidence="3" key="1">
    <citation type="submission" date="2016-06" db="UniProtKB">
        <authorList>
            <consortium name="WormBaseParasite"/>
        </authorList>
    </citation>
    <scope>IDENTIFICATION</scope>
</reference>
<evidence type="ECO:0000313" key="2">
    <source>
        <dbReference type="Proteomes" id="UP000267606"/>
    </source>
</evidence>
<evidence type="ECO:0000313" key="3">
    <source>
        <dbReference type="WBParaSite" id="OFLC_0001006201-mRNA-1"/>
    </source>
</evidence>
<reference evidence="1 2" key="2">
    <citation type="submission" date="2018-11" db="EMBL/GenBank/DDBJ databases">
        <authorList>
            <consortium name="Pathogen Informatics"/>
        </authorList>
    </citation>
    <scope>NUCLEOTIDE SEQUENCE [LARGE SCALE GENOMIC DNA]</scope>
</reference>
<dbReference type="InterPro" id="IPR008658">
    <property type="entry name" value="KAP3"/>
</dbReference>
<dbReference type="PANTHER" id="PTHR15605">
    <property type="entry name" value="KINESIN-ASSOCIATED PROTEINS"/>
    <property type="match status" value="1"/>
</dbReference>
<organism evidence="3">
    <name type="scientific">Onchocerca flexuosa</name>
    <dbReference type="NCBI Taxonomy" id="387005"/>
    <lineage>
        <taxon>Eukaryota</taxon>
        <taxon>Metazoa</taxon>
        <taxon>Ecdysozoa</taxon>
        <taxon>Nematoda</taxon>
        <taxon>Chromadorea</taxon>
        <taxon>Rhabditida</taxon>
        <taxon>Spirurina</taxon>
        <taxon>Spiruromorpha</taxon>
        <taxon>Filarioidea</taxon>
        <taxon>Onchocercidae</taxon>
        <taxon>Onchocerca</taxon>
    </lineage>
</organism>
<gene>
    <name evidence="1" type="ORF">OFLC_LOCUS10065</name>
</gene>
<dbReference type="GO" id="GO:0005930">
    <property type="term" value="C:axoneme"/>
    <property type="evidence" value="ECO:0007669"/>
    <property type="project" value="TreeGrafter"/>
</dbReference>
<name>A0A183HRF1_9BILA</name>
<dbReference type="GO" id="GO:0016939">
    <property type="term" value="C:kinesin II complex"/>
    <property type="evidence" value="ECO:0007669"/>
    <property type="project" value="TreeGrafter"/>
</dbReference>
<sequence>MRILLTNNGSSIVKAILINISLEKRNAQLLCGNDGEGLNLLIDAALDQKDQLLLKIIRNIAIHSGPTQAMFSKWAIRLLKIVVDKKHEKELDLFALECLGIVNQLTSVDWASLAEQVSLIPWIENNLKGQLKSQSDLLLQVIILCGTMARQLDAARLIVPFTDQLVELLTGTNLLIFTNKHFLKAFYSLIRTIEI</sequence>
<dbReference type="EMBL" id="UZAJ01013030">
    <property type="protein sequence ID" value="VDO65555.1"/>
    <property type="molecule type" value="Genomic_DNA"/>
</dbReference>
<dbReference type="GO" id="GO:0044782">
    <property type="term" value="P:cilium organization"/>
    <property type="evidence" value="ECO:0007669"/>
    <property type="project" value="TreeGrafter"/>
</dbReference>
<proteinExistence type="predicted"/>
<dbReference type="WBParaSite" id="OFLC_0001006201-mRNA-1">
    <property type="protein sequence ID" value="OFLC_0001006201-mRNA-1"/>
    <property type="gene ID" value="OFLC_0001006201"/>
</dbReference>
<dbReference type="STRING" id="387005.A0A183HRF1"/>
<accession>A0A183HRF1</accession>
<protein>
    <submittedName>
        <fullName evidence="3">Arm_2 domain-containing protein</fullName>
    </submittedName>
</protein>
<dbReference type="Pfam" id="PF05804">
    <property type="entry name" value="KAP"/>
    <property type="match status" value="1"/>
</dbReference>
<dbReference type="GO" id="GO:0019894">
    <property type="term" value="F:kinesin binding"/>
    <property type="evidence" value="ECO:0007669"/>
    <property type="project" value="InterPro"/>
</dbReference>